<gene>
    <name evidence="1" type="ORF">EEDITHA_LOCUS2687</name>
</gene>
<dbReference type="AlphaFoldDB" id="A0AAU9THF6"/>
<sequence>MTLHDAHGQPYGDVIIVQIKTERLRIHDSVPQAVAAVTKDTKICLLADAEAALNAALPTTGEVDGRTSELSHTNLEVSVVLNKELSQANTPEETPDWSEISSVFLKRDPKPEEKSVFVKPIILINDKLPEDLDQKWTHIVETLPDSEKLNSFQTRRKFKRKFCRRKRPAHFKRSYSIG</sequence>
<comment type="caution">
    <text evidence="1">The sequence shown here is derived from an EMBL/GenBank/DDBJ whole genome shotgun (WGS) entry which is preliminary data.</text>
</comment>
<organism evidence="1 2">
    <name type="scientific">Euphydryas editha</name>
    <name type="common">Edith's checkerspot</name>
    <dbReference type="NCBI Taxonomy" id="104508"/>
    <lineage>
        <taxon>Eukaryota</taxon>
        <taxon>Metazoa</taxon>
        <taxon>Ecdysozoa</taxon>
        <taxon>Arthropoda</taxon>
        <taxon>Hexapoda</taxon>
        <taxon>Insecta</taxon>
        <taxon>Pterygota</taxon>
        <taxon>Neoptera</taxon>
        <taxon>Endopterygota</taxon>
        <taxon>Lepidoptera</taxon>
        <taxon>Glossata</taxon>
        <taxon>Ditrysia</taxon>
        <taxon>Papilionoidea</taxon>
        <taxon>Nymphalidae</taxon>
        <taxon>Nymphalinae</taxon>
        <taxon>Euphydryas</taxon>
    </lineage>
</organism>
<keyword evidence="2" id="KW-1185">Reference proteome</keyword>
<name>A0AAU9THF6_EUPED</name>
<proteinExistence type="predicted"/>
<dbReference type="Proteomes" id="UP001153954">
    <property type="component" value="Unassembled WGS sequence"/>
</dbReference>
<protein>
    <submittedName>
        <fullName evidence="1">Uncharacterized protein</fullName>
    </submittedName>
</protein>
<reference evidence="1" key="1">
    <citation type="submission" date="2022-03" db="EMBL/GenBank/DDBJ databases">
        <authorList>
            <person name="Tunstrom K."/>
        </authorList>
    </citation>
    <scope>NUCLEOTIDE SEQUENCE</scope>
</reference>
<accession>A0AAU9THF6</accession>
<dbReference type="EMBL" id="CAKOGL010000005">
    <property type="protein sequence ID" value="CAH2086291.1"/>
    <property type="molecule type" value="Genomic_DNA"/>
</dbReference>
<evidence type="ECO:0000313" key="1">
    <source>
        <dbReference type="EMBL" id="CAH2086291.1"/>
    </source>
</evidence>
<evidence type="ECO:0000313" key="2">
    <source>
        <dbReference type="Proteomes" id="UP001153954"/>
    </source>
</evidence>